<sequence length="104" mass="12058">MKLTNKDIYSINFGLNKVIDATISGKLAFKLFKIKKKVEDEVLLIKESLKGQEDNDKEVEEVLELENEIDIEKIKASELEELKLSIEDVFLLEKIIDFEEVEVE</sequence>
<reference evidence="2" key="1">
    <citation type="journal article" date="2021" name="Proc. Natl. Acad. Sci. U.S.A.">
        <title>A Catalog of Tens of Thousands of Viruses from Human Metagenomes Reveals Hidden Associations with Chronic Diseases.</title>
        <authorList>
            <person name="Tisza M.J."/>
            <person name="Buck C.B."/>
        </authorList>
    </citation>
    <scope>NUCLEOTIDE SEQUENCE</scope>
    <source>
        <strain evidence="2">CtZUr4</strain>
    </source>
</reference>
<feature type="coiled-coil region" evidence="1">
    <location>
        <begin position="55"/>
        <end position="82"/>
    </location>
</feature>
<name>A0A8S5STP1_9CAUD</name>
<keyword evidence="1" id="KW-0175">Coiled coil</keyword>
<evidence type="ECO:0000313" key="2">
    <source>
        <dbReference type="EMBL" id="DAF54320.1"/>
    </source>
</evidence>
<proteinExistence type="predicted"/>
<organism evidence="2">
    <name type="scientific">Siphoviridae sp. ctZUr4</name>
    <dbReference type="NCBI Taxonomy" id="2827892"/>
    <lineage>
        <taxon>Viruses</taxon>
        <taxon>Duplodnaviria</taxon>
        <taxon>Heunggongvirae</taxon>
        <taxon>Uroviricota</taxon>
        <taxon>Caudoviricetes</taxon>
    </lineage>
</organism>
<evidence type="ECO:0000256" key="1">
    <source>
        <dbReference type="SAM" id="Coils"/>
    </source>
</evidence>
<dbReference type="EMBL" id="BK032677">
    <property type="protein sequence ID" value="DAF54320.1"/>
    <property type="molecule type" value="Genomic_DNA"/>
</dbReference>
<accession>A0A8S5STP1</accession>
<protein>
    <submittedName>
        <fullName evidence="2">Uncharacterized protein</fullName>
    </submittedName>
</protein>